<feature type="compositionally biased region" description="Polar residues" evidence="6">
    <location>
        <begin position="1099"/>
        <end position="1116"/>
    </location>
</feature>
<dbReference type="PANTHER" id="PTHR24006">
    <property type="entry name" value="UBIQUITIN CARBOXYL-TERMINAL HYDROLASE"/>
    <property type="match status" value="1"/>
</dbReference>
<feature type="compositionally biased region" description="Basic and acidic residues" evidence="6">
    <location>
        <begin position="1000"/>
        <end position="1063"/>
    </location>
</feature>
<evidence type="ECO:0000313" key="8">
    <source>
        <dbReference type="EMBL" id="CCA68418.1"/>
    </source>
</evidence>
<reference evidence="8 9" key="1">
    <citation type="journal article" date="2011" name="PLoS Pathog.">
        <title>Endophytic Life Strategies Decoded by Genome and Transcriptome Analyses of the Mutualistic Root Symbiont Piriformospora indica.</title>
        <authorList>
            <person name="Zuccaro A."/>
            <person name="Lahrmann U."/>
            <person name="Guldener U."/>
            <person name="Langen G."/>
            <person name="Pfiffi S."/>
            <person name="Biedenkopf D."/>
            <person name="Wong P."/>
            <person name="Samans B."/>
            <person name="Grimm C."/>
            <person name="Basiewicz M."/>
            <person name="Murat C."/>
            <person name="Martin F."/>
            <person name="Kogel K.H."/>
        </authorList>
    </citation>
    <scope>NUCLEOTIDE SEQUENCE [LARGE SCALE GENOMIC DNA]</scope>
    <source>
        <strain evidence="8 9">DSM 11827</strain>
    </source>
</reference>
<feature type="compositionally biased region" description="Basic and acidic residues" evidence="6">
    <location>
        <begin position="241"/>
        <end position="253"/>
    </location>
</feature>
<evidence type="ECO:0000259" key="7">
    <source>
        <dbReference type="PROSITE" id="PS50235"/>
    </source>
</evidence>
<keyword evidence="5" id="KW-0378">Hydrolase</keyword>
<name>G4TAR7_SERID</name>
<dbReference type="GO" id="GO:0016579">
    <property type="term" value="P:protein deubiquitination"/>
    <property type="evidence" value="ECO:0007669"/>
    <property type="project" value="InterPro"/>
</dbReference>
<dbReference type="SUPFAM" id="SSF54001">
    <property type="entry name" value="Cysteine proteinases"/>
    <property type="match status" value="1"/>
</dbReference>
<evidence type="ECO:0000256" key="5">
    <source>
        <dbReference type="ARBA" id="ARBA00022801"/>
    </source>
</evidence>
<feature type="compositionally biased region" description="Low complexity" evidence="6">
    <location>
        <begin position="977"/>
        <end position="989"/>
    </location>
</feature>
<evidence type="ECO:0000256" key="2">
    <source>
        <dbReference type="ARBA" id="ARBA00009085"/>
    </source>
</evidence>
<dbReference type="STRING" id="1109443.G4TAR7"/>
<protein>
    <recommendedName>
        <fullName evidence="3">ubiquitinyl hydrolase 1</fullName>
        <ecNumber evidence="3">3.4.19.12</ecNumber>
    </recommendedName>
</protein>
<dbReference type="PROSITE" id="PS50235">
    <property type="entry name" value="USP_3"/>
    <property type="match status" value="1"/>
</dbReference>
<evidence type="ECO:0000256" key="3">
    <source>
        <dbReference type="ARBA" id="ARBA00012759"/>
    </source>
</evidence>
<feature type="compositionally biased region" description="Gly residues" evidence="6">
    <location>
        <begin position="1075"/>
        <end position="1084"/>
    </location>
</feature>
<feature type="compositionally biased region" description="Polar residues" evidence="6">
    <location>
        <begin position="656"/>
        <end position="666"/>
    </location>
</feature>
<dbReference type="EMBL" id="CAFZ01000032">
    <property type="protein sequence ID" value="CCA68418.1"/>
    <property type="molecule type" value="Genomic_DNA"/>
</dbReference>
<dbReference type="InterPro" id="IPR038765">
    <property type="entry name" value="Papain-like_cys_pep_sf"/>
</dbReference>
<feature type="region of interest" description="Disordered" evidence="6">
    <location>
        <begin position="608"/>
        <end position="681"/>
    </location>
</feature>
<feature type="compositionally biased region" description="Polar residues" evidence="6">
    <location>
        <begin position="11"/>
        <end position="21"/>
    </location>
</feature>
<dbReference type="eggNOG" id="KOG1864">
    <property type="taxonomic scope" value="Eukaryota"/>
</dbReference>
<feature type="compositionally biased region" description="Gly residues" evidence="6">
    <location>
        <begin position="824"/>
        <end position="835"/>
    </location>
</feature>
<comment type="catalytic activity">
    <reaction evidence="1">
        <text>Thiol-dependent hydrolysis of ester, thioester, amide, peptide and isopeptide bonds formed by the C-terminal Gly of ubiquitin (a 76-residue protein attached to proteins as an intracellular targeting signal).</text>
        <dbReference type="EC" id="3.4.19.12"/>
    </reaction>
</comment>
<feature type="region of interest" description="Disordered" evidence="6">
    <location>
        <begin position="710"/>
        <end position="905"/>
    </location>
</feature>
<feature type="compositionally biased region" description="Low complexity" evidence="6">
    <location>
        <begin position="207"/>
        <end position="220"/>
    </location>
</feature>
<dbReference type="Gene3D" id="3.90.70.10">
    <property type="entry name" value="Cysteine proteinases"/>
    <property type="match status" value="1"/>
</dbReference>
<dbReference type="GO" id="GO:0005829">
    <property type="term" value="C:cytosol"/>
    <property type="evidence" value="ECO:0007669"/>
    <property type="project" value="TreeGrafter"/>
</dbReference>
<dbReference type="InParanoid" id="G4TAR7"/>
<evidence type="ECO:0000256" key="4">
    <source>
        <dbReference type="ARBA" id="ARBA00022670"/>
    </source>
</evidence>
<feature type="compositionally biased region" description="Low complexity" evidence="6">
    <location>
        <begin position="804"/>
        <end position="818"/>
    </location>
</feature>
<feature type="compositionally biased region" description="Basic and acidic residues" evidence="6">
    <location>
        <begin position="725"/>
        <end position="736"/>
    </location>
</feature>
<feature type="compositionally biased region" description="Low complexity" evidence="6">
    <location>
        <begin position="755"/>
        <end position="769"/>
    </location>
</feature>
<feature type="region of interest" description="Disordered" evidence="6">
    <location>
        <begin position="207"/>
        <end position="268"/>
    </location>
</feature>
<dbReference type="Proteomes" id="UP000007148">
    <property type="component" value="Unassembled WGS sequence"/>
</dbReference>
<dbReference type="InterPro" id="IPR050164">
    <property type="entry name" value="Peptidase_C19"/>
</dbReference>
<feature type="compositionally biased region" description="Low complexity" evidence="6">
    <location>
        <begin position="619"/>
        <end position="633"/>
    </location>
</feature>
<dbReference type="InterPro" id="IPR001394">
    <property type="entry name" value="Peptidase_C19_UCH"/>
</dbReference>
<dbReference type="AlphaFoldDB" id="G4TAR7"/>
<evidence type="ECO:0000256" key="1">
    <source>
        <dbReference type="ARBA" id="ARBA00000707"/>
    </source>
</evidence>
<comment type="similarity">
    <text evidence="2">Belongs to the peptidase C19 family.</text>
</comment>
<dbReference type="GO" id="GO:0004843">
    <property type="term" value="F:cysteine-type deubiquitinase activity"/>
    <property type="evidence" value="ECO:0007669"/>
    <property type="project" value="UniProtKB-EC"/>
</dbReference>
<dbReference type="MEROPS" id="C19.A23"/>
<gene>
    <name evidence="8" type="ORF">PIIN_02282</name>
</gene>
<evidence type="ECO:0000256" key="6">
    <source>
        <dbReference type="SAM" id="MobiDB-lite"/>
    </source>
</evidence>
<dbReference type="GO" id="GO:0005634">
    <property type="term" value="C:nucleus"/>
    <property type="evidence" value="ECO:0007669"/>
    <property type="project" value="TreeGrafter"/>
</dbReference>
<evidence type="ECO:0000313" key="9">
    <source>
        <dbReference type="Proteomes" id="UP000007148"/>
    </source>
</evidence>
<dbReference type="EC" id="3.4.19.12" evidence="3"/>
<dbReference type="GO" id="GO:0006508">
    <property type="term" value="P:proteolysis"/>
    <property type="evidence" value="ECO:0007669"/>
    <property type="project" value="UniProtKB-KW"/>
</dbReference>
<proteinExistence type="inferred from homology"/>
<feature type="compositionally biased region" description="Polar residues" evidence="6">
    <location>
        <begin position="960"/>
        <end position="976"/>
    </location>
</feature>
<dbReference type="PANTHER" id="PTHR24006:SF733">
    <property type="entry name" value="RE52890P"/>
    <property type="match status" value="1"/>
</dbReference>
<dbReference type="HOGENOM" id="CLU_275717_0_0_1"/>
<feature type="compositionally biased region" description="Pro residues" evidence="6">
    <location>
        <begin position="869"/>
        <end position="889"/>
    </location>
</feature>
<feature type="compositionally biased region" description="Low complexity" evidence="6">
    <location>
        <begin position="843"/>
        <end position="860"/>
    </location>
</feature>
<feature type="region of interest" description="Disordered" evidence="6">
    <location>
        <begin position="9"/>
        <end position="34"/>
    </location>
</feature>
<dbReference type="CDD" id="cd02663">
    <property type="entry name" value="Peptidase_C19G"/>
    <property type="match status" value="1"/>
</dbReference>
<keyword evidence="4" id="KW-0645">Protease</keyword>
<dbReference type="Pfam" id="PF00443">
    <property type="entry name" value="UCH"/>
    <property type="match status" value="1"/>
</dbReference>
<feature type="region of interest" description="Disordered" evidence="6">
    <location>
        <begin position="918"/>
        <end position="1116"/>
    </location>
</feature>
<organism evidence="8 9">
    <name type="scientific">Serendipita indica (strain DSM 11827)</name>
    <name type="common">Root endophyte fungus</name>
    <name type="synonym">Piriformospora indica</name>
    <dbReference type="NCBI Taxonomy" id="1109443"/>
    <lineage>
        <taxon>Eukaryota</taxon>
        <taxon>Fungi</taxon>
        <taxon>Dikarya</taxon>
        <taxon>Basidiomycota</taxon>
        <taxon>Agaricomycotina</taxon>
        <taxon>Agaricomycetes</taxon>
        <taxon>Sebacinales</taxon>
        <taxon>Serendipitaceae</taxon>
        <taxon>Serendipita</taxon>
    </lineage>
</organism>
<comment type="caution">
    <text evidence="8">The sequence shown here is derived from an EMBL/GenBank/DDBJ whole genome shotgun (WGS) entry which is preliminary data.</text>
</comment>
<feature type="compositionally biased region" description="Basic and acidic residues" evidence="6">
    <location>
        <begin position="1087"/>
        <end position="1098"/>
    </location>
</feature>
<accession>G4TAR7</accession>
<keyword evidence="9" id="KW-1185">Reference proteome</keyword>
<dbReference type="OrthoDB" id="27652at2759"/>
<feature type="domain" description="USP" evidence="7">
    <location>
        <begin position="159"/>
        <end position="583"/>
    </location>
</feature>
<feature type="compositionally biased region" description="Polar residues" evidence="6">
    <location>
        <begin position="920"/>
        <end position="929"/>
    </location>
</feature>
<sequence>MPILRWIGVNPQASTSTQHTKPTLHPHPDAKSDDAIQRAPSADAKRFGLVNVRPRQPPVSSLEFSLCLRELSGALANGQPAPELTSRHHSANAEHGATRKILLFYTQRRCSRFLLTRRGIFADARFIYLHDPNSLAIPGEWISLRGLVLHSARRLLPSAVMPTYISGGSYANSVLQALYFCDPFRDLIINSPDRSFLYPSEPISSATSAQASPAAKQAAKPETKPTAAVHKRPISGSHPSADPRPDASAKADADEAANAQDLGPPIPASPPSLFSALRSLFIHISQHPHDKGTVNPNAFITKLRKENELFRTTMHQDAHEFLNYLINRVVEDIEEEDTLLRKRENAAIVKEKGATLSPLATEDLSTSITTSATSQTHSSSSLSRKTFIHDLFEGTLTSETRCLTCETVSPRDEPFLDLSIDIEQNSSVTACLRQFSASEMLCQRNKFFCDSCCGLQEAEKRMKIKRLPNVLALHLKRFKYQEELQKYVKLSYRVAFPFELRLFNTVDDAADMDRLYELWAIVVHIGGVYSGPLHGHYITIIKSQGSWQVFDDESVETIRESDIPKYFGEGGSGTGYVLFYQATDLNREALGLPPLPVASMPMHEQIKLKAQAGPPSPAVPISIEPSSPSVVTSGADTTLVSSPPSPSPALTRLDIPSQSPATSTQPLPSPGPVSTAASSIQSPGGFFSSLRHSKSLKADKIALVAALNPPVPVHPRSATAATDANHQKETHREEKSSGGGWLSFRSKEKRRDSVSQTQTQATGSTAPSSPKIPSTPIQPPSPMVTTAPVRRPSTAGTGTMEHIPSLPSAVLPLPATPSQLHPKSGGGGGGGGGENRGSTGEPLGIDGSDSLSGSSSWTSGVAVNGGDIPPVPKEMPPLPPVPTVAPPIPSITNTAPTEEPLPILPAPAVDGVSRLVTESPVPSTWSIPGSATLEGIPALDKGPAQLSAVNPSADGHESARGSSSSVATQSQAPPTASSHVPSGPGPSHHQQLPVRGTRQSTKEMKEARKAAEAVAKRNKELAEEERRKLKYERERARVERERAEKERERAEKKKREEEHEQQKVAKRTSRKMSLGLGGLGGLVGGWSRDKDKDKEKTHATSSIPHSLRTGTSTAHANGNVVKAGVEDANSSRVASIDQDTLQRGLRPEGHYVSAFNF</sequence>
<dbReference type="InterPro" id="IPR028889">
    <property type="entry name" value="USP"/>
</dbReference>